<sequence>MRKCRGQTFYWNTSNSLLHVLQPPCAQSTFSHSYIYLHLSCILLHCCGFNCITSMTIQNTHSFVFFVLLGIGICSAARTLLHYEEPVHVPAVGYGAGHGGGGGGGGGGSGGGSGYGGGGAAGYGGVGGYGGGGVQKWWGLWT</sequence>
<feature type="transmembrane region" description="Helical" evidence="1">
    <location>
        <begin position="63"/>
        <end position="81"/>
    </location>
</feature>
<keyword evidence="1" id="KW-0812">Transmembrane</keyword>
<proteinExistence type="predicted"/>
<organism evidence="2 3">
    <name type="scientific">Prunus persica</name>
    <name type="common">Peach</name>
    <name type="synonym">Amygdalus persica</name>
    <dbReference type="NCBI Taxonomy" id="3760"/>
    <lineage>
        <taxon>Eukaryota</taxon>
        <taxon>Viridiplantae</taxon>
        <taxon>Streptophyta</taxon>
        <taxon>Embryophyta</taxon>
        <taxon>Tracheophyta</taxon>
        <taxon>Spermatophyta</taxon>
        <taxon>Magnoliopsida</taxon>
        <taxon>eudicotyledons</taxon>
        <taxon>Gunneridae</taxon>
        <taxon>Pentapetalae</taxon>
        <taxon>rosids</taxon>
        <taxon>fabids</taxon>
        <taxon>Rosales</taxon>
        <taxon>Rosaceae</taxon>
        <taxon>Amygdaloideae</taxon>
        <taxon>Amygdaleae</taxon>
        <taxon>Prunus</taxon>
    </lineage>
</organism>
<evidence type="ECO:0000313" key="2">
    <source>
        <dbReference type="EMBL" id="ONI06022.1"/>
    </source>
</evidence>
<evidence type="ECO:0000256" key="1">
    <source>
        <dbReference type="SAM" id="Phobius"/>
    </source>
</evidence>
<name>A0A251P3A2_PRUPE</name>
<keyword evidence="1" id="KW-1133">Transmembrane helix</keyword>
<gene>
    <name evidence="2" type="ORF">PRUPE_5G034800</name>
</gene>
<protein>
    <submittedName>
        <fullName evidence="2">Uncharacterized protein</fullName>
    </submittedName>
</protein>
<reference evidence="2 3" key="1">
    <citation type="journal article" date="2013" name="Nat. Genet.">
        <title>The high-quality draft genome of peach (Prunus persica) identifies unique patterns of genetic diversity, domestication and genome evolution.</title>
        <authorList>
            <consortium name="International Peach Genome Initiative"/>
            <person name="Verde I."/>
            <person name="Abbott A.G."/>
            <person name="Scalabrin S."/>
            <person name="Jung S."/>
            <person name="Shu S."/>
            <person name="Marroni F."/>
            <person name="Zhebentyayeva T."/>
            <person name="Dettori M.T."/>
            <person name="Grimwood J."/>
            <person name="Cattonaro F."/>
            <person name="Zuccolo A."/>
            <person name="Rossini L."/>
            <person name="Jenkins J."/>
            <person name="Vendramin E."/>
            <person name="Meisel L.A."/>
            <person name="Decroocq V."/>
            <person name="Sosinski B."/>
            <person name="Prochnik S."/>
            <person name="Mitros T."/>
            <person name="Policriti A."/>
            <person name="Cipriani G."/>
            <person name="Dondini L."/>
            <person name="Ficklin S."/>
            <person name="Goodstein D.M."/>
            <person name="Xuan P."/>
            <person name="Del Fabbro C."/>
            <person name="Aramini V."/>
            <person name="Copetti D."/>
            <person name="Gonzalez S."/>
            <person name="Horner D.S."/>
            <person name="Falchi R."/>
            <person name="Lucas S."/>
            <person name="Mica E."/>
            <person name="Maldonado J."/>
            <person name="Lazzari B."/>
            <person name="Bielenberg D."/>
            <person name="Pirona R."/>
            <person name="Miculan M."/>
            <person name="Barakat A."/>
            <person name="Testolin R."/>
            <person name="Stella A."/>
            <person name="Tartarini S."/>
            <person name="Tonutti P."/>
            <person name="Arus P."/>
            <person name="Orellana A."/>
            <person name="Wells C."/>
            <person name="Main D."/>
            <person name="Vizzotto G."/>
            <person name="Silva H."/>
            <person name="Salamini F."/>
            <person name="Schmutz J."/>
            <person name="Morgante M."/>
            <person name="Rokhsar D.S."/>
        </authorList>
    </citation>
    <scope>NUCLEOTIDE SEQUENCE [LARGE SCALE GENOMIC DNA]</scope>
    <source>
        <strain evidence="3">cv. Nemared</strain>
    </source>
</reference>
<accession>A0A251P3A2</accession>
<dbReference type="AlphaFoldDB" id="A0A251P3A2"/>
<dbReference type="Gramene" id="ONI06022">
    <property type="protein sequence ID" value="ONI06022"/>
    <property type="gene ID" value="PRUPE_5G034800"/>
</dbReference>
<keyword evidence="1" id="KW-0472">Membrane</keyword>
<evidence type="ECO:0000313" key="3">
    <source>
        <dbReference type="Proteomes" id="UP000006882"/>
    </source>
</evidence>
<keyword evidence="3" id="KW-1185">Reference proteome</keyword>
<dbReference type="Proteomes" id="UP000006882">
    <property type="component" value="Chromosome G5"/>
</dbReference>
<dbReference type="EMBL" id="CM007655">
    <property type="protein sequence ID" value="ONI06022.1"/>
    <property type="molecule type" value="Genomic_DNA"/>
</dbReference>